<gene>
    <name evidence="2" type="ORF">PHAMO_260012</name>
</gene>
<keyword evidence="3" id="KW-1185">Reference proteome</keyword>
<dbReference type="eggNOG" id="COG3039">
    <property type="taxonomic scope" value="Bacteria"/>
</dbReference>
<dbReference type="EMBL" id="CAHP01000019">
    <property type="protein sequence ID" value="CCG41145.1"/>
    <property type="molecule type" value="Genomic_DNA"/>
</dbReference>
<evidence type="ECO:0000313" key="3">
    <source>
        <dbReference type="Proteomes" id="UP000004169"/>
    </source>
</evidence>
<dbReference type="Pfam" id="PF05598">
    <property type="entry name" value="DUF772"/>
    <property type="match status" value="1"/>
</dbReference>
<feature type="domain" description="Transposase InsH N-terminal" evidence="1">
    <location>
        <begin position="18"/>
        <end position="73"/>
    </location>
</feature>
<dbReference type="PANTHER" id="PTHR33803:SF3">
    <property type="entry name" value="BLL1974 PROTEIN"/>
    <property type="match status" value="1"/>
</dbReference>
<dbReference type="InterPro" id="IPR008490">
    <property type="entry name" value="Transposase_InsH_N"/>
</dbReference>
<name>H8FS07_MAGML</name>
<dbReference type="AlphaFoldDB" id="H8FS07"/>
<sequence length="75" mass="8680">MTPHKRPPQTEGDLFRSRLDQIINLRHDLVRLAGLVAWGFFDERFAPLYAETGRPGVPTRLMVGLHLLKHMYGRL</sequence>
<reference evidence="2 3" key="1">
    <citation type="journal article" date="2012" name="J. Bacteriol.">
        <title>Draft Genome Sequence of the Purple Photosynthetic Bacterium Phaeospirillum molischianum DSM120, a Particularly Versatile Bacterium.</title>
        <authorList>
            <person name="Duquesne K."/>
            <person name="Prima V."/>
            <person name="Ji B."/>
            <person name="Rouy Z."/>
            <person name="Medigue C."/>
            <person name="Talla E."/>
            <person name="Sturgis J.N."/>
        </authorList>
    </citation>
    <scope>NUCLEOTIDE SEQUENCE [LARGE SCALE GENOMIC DNA]</scope>
    <source>
        <strain evidence="3">DSM120</strain>
    </source>
</reference>
<evidence type="ECO:0000259" key="1">
    <source>
        <dbReference type="Pfam" id="PF05598"/>
    </source>
</evidence>
<evidence type="ECO:0000313" key="2">
    <source>
        <dbReference type="EMBL" id="CCG41145.1"/>
    </source>
</evidence>
<comment type="caution">
    <text evidence="2">The sequence shown here is derived from an EMBL/GenBank/DDBJ whole genome shotgun (WGS) entry which is preliminary data.</text>
</comment>
<protein>
    <recommendedName>
        <fullName evidence="1">Transposase InsH N-terminal domain-containing protein</fullName>
    </recommendedName>
</protein>
<accession>H8FS07</accession>
<dbReference type="PANTHER" id="PTHR33803">
    <property type="entry name" value="IS1478 TRANSPOSASE"/>
    <property type="match status" value="1"/>
</dbReference>
<dbReference type="STRING" id="1150626.PHAMO_260012"/>
<proteinExistence type="predicted"/>
<organism evidence="2 3">
    <name type="scientific">Magnetospirillum molischianum DSM 120</name>
    <dbReference type="NCBI Taxonomy" id="1150626"/>
    <lineage>
        <taxon>Bacteria</taxon>
        <taxon>Pseudomonadati</taxon>
        <taxon>Pseudomonadota</taxon>
        <taxon>Alphaproteobacteria</taxon>
        <taxon>Rhodospirillales</taxon>
        <taxon>Rhodospirillaceae</taxon>
        <taxon>Magnetospirillum</taxon>
    </lineage>
</organism>
<dbReference type="Proteomes" id="UP000004169">
    <property type="component" value="Unassembled WGS sequence"/>
</dbReference>